<evidence type="ECO:0008006" key="3">
    <source>
        <dbReference type="Google" id="ProtNLM"/>
    </source>
</evidence>
<name>A0A0L8FQP1_OCTBM</name>
<keyword evidence="1" id="KW-1133">Transmembrane helix</keyword>
<feature type="transmembrane region" description="Helical" evidence="1">
    <location>
        <begin position="54"/>
        <end position="81"/>
    </location>
</feature>
<proteinExistence type="predicted"/>
<dbReference type="EMBL" id="KQ427795">
    <property type="protein sequence ID" value="KOF66700.1"/>
    <property type="molecule type" value="Genomic_DNA"/>
</dbReference>
<dbReference type="AlphaFoldDB" id="A0A0L8FQP1"/>
<keyword evidence="1" id="KW-0812">Transmembrane</keyword>
<feature type="transmembrane region" description="Helical" evidence="1">
    <location>
        <begin position="7"/>
        <end position="34"/>
    </location>
</feature>
<accession>A0A0L8FQP1</accession>
<organism evidence="2">
    <name type="scientific">Octopus bimaculoides</name>
    <name type="common">California two-spotted octopus</name>
    <dbReference type="NCBI Taxonomy" id="37653"/>
    <lineage>
        <taxon>Eukaryota</taxon>
        <taxon>Metazoa</taxon>
        <taxon>Spiralia</taxon>
        <taxon>Lophotrochozoa</taxon>
        <taxon>Mollusca</taxon>
        <taxon>Cephalopoda</taxon>
        <taxon>Coleoidea</taxon>
        <taxon>Octopodiformes</taxon>
        <taxon>Octopoda</taxon>
        <taxon>Incirrata</taxon>
        <taxon>Octopodidae</taxon>
        <taxon>Octopus</taxon>
    </lineage>
</organism>
<keyword evidence="1" id="KW-0472">Membrane</keyword>
<reference evidence="2" key="1">
    <citation type="submission" date="2015-07" db="EMBL/GenBank/DDBJ databases">
        <title>MeaNS - Measles Nucleotide Surveillance Program.</title>
        <authorList>
            <person name="Tran T."/>
            <person name="Druce J."/>
        </authorList>
    </citation>
    <scope>NUCLEOTIDE SEQUENCE</scope>
    <source>
        <strain evidence="2">UCB-OBI-ISO-001</strain>
        <tissue evidence="2">Gonad</tissue>
    </source>
</reference>
<evidence type="ECO:0000256" key="1">
    <source>
        <dbReference type="SAM" id="Phobius"/>
    </source>
</evidence>
<protein>
    <recommendedName>
        <fullName evidence="3">G-protein coupled receptors family 1 profile domain-containing protein</fullName>
    </recommendedName>
</protein>
<sequence>MIVGFNYIAMTITGAMHLALGIFCFICSIIAFTTKEYYKIFVDIYSGYLYNNNLAVRTAAGSLIASLWILAVGVFGIIAGLKKNPEHRTYLMVKIL</sequence>
<evidence type="ECO:0000313" key="2">
    <source>
        <dbReference type="EMBL" id="KOF66700.1"/>
    </source>
</evidence>
<dbReference type="OrthoDB" id="6193445at2759"/>
<gene>
    <name evidence="2" type="ORF">OCBIM_22011599mg</name>
</gene>